<name>A0A6H5IY16_9HYME</name>
<dbReference type="SUPFAM" id="SSF56219">
    <property type="entry name" value="DNase I-like"/>
    <property type="match status" value="1"/>
</dbReference>
<evidence type="ECO:0000313" key="1">
    <source>
        <dbReference type="EMBL" id="CAB0040883.1"/>
    </source>
</evidence>
<reference evidence="1 2" key="1">
    <citation type="submission" date="2020-02" db="EMBL/GenBank/DDBJ databases">
        <authorList>
            <person name="Ferguson B K."/>
        </authorList>
    </citation>
    <scope>NUCLEOTIDE SEQUENCE [LARGE SCALE GENOMIC DNA]</scope>
</reference>
<keyword evidence="2" id="KW-1185">Reference proteome</keyword>
<evidence type="ECO:0000313" key="2">
    <source>
        <dbReference type="Proteomes" id="UP000479190"/>
    </source>
</evidence>
<organism evidence="1 2">
    <name type="scientific">Trichogramma brassicae</name>
    <dbReference type="NCBI Taxonomy" id="86971"/>
    <lineage>
        <taxon>Eukaryota</taxon>
        <taxon>Metazoa</taxon>
        <taxon>Ecdysozoa</taxon>
        <taxon>Arthropoda</taxon>
        <taxon>Hexapoda</taxon>
        <taxon>Insecta</taxon>
        <taxon>Pterygota</taxon>
        <taxon>Neoptera</taxon>
        <taxon>Endopterygota</taxon>
        <taxon>Hymenoptera</taxon>
        <taxon>Apocrita</taxon>
        <taxon>Proctotrupomorpha</taxon>
        <taxon>Chalcidoidea</taxon>
        <taxon>Trichogrammatidae</taxon>
        <taxon>Trichogramma</taxon>
    </lineage>
</organism>
<dbReference type="InterPro" id="IPR036691">
    <property type="entry name" value="Endo/exonu/phosph_ase_sf"/>
</dbReference>
<sequence>MDANACSGLWHSKTSRRTRDNEERASKVEEWVFEKGVEILNEPSEVYSFCAHGMSDIDVTVCKGMDEWVLEWVLRDDRGVSDHNPIYVDISVLRPDDSLGCLSGRDWRMCESKNALIAATLRELAEAKGYGEFFGLSVEEKVTCMDYWLRMACEEHLRKGRGKGGRLKWWTEELEKKKKE</sequence>
<evidence type="ECO:0008006" key="3">
    <source>
        <dbReference type="Google" id="ProtNLM"/>
    </source>
</evidence>
<dbReference type="OrthoDB" id="7554095at2759"/>
<gene>
    <name evidence="1" type="ORF">TBRA_LOCUS12577</name>
</gene>
<protein>
    <recommendedName>
        <fullName evidence="3">Endonuclease/exonuclease/phosphatase domain-containing protein</fullName>
    </recommendedName>
</protein>
<dbReference type="EMBL" id="CADCXV010001065">
    <property type="protein sequence ID" value="CAB0040883.1"/>
    <property type="molecule type" value="Genomic_DNA"/>
</dbReference>
<dbReference type="Proteomes" id="UP000479190">
    <property type="component" value="Unassembled WGS sequence"/>
</dbReference>
<dbReference type="Gene3D" id="3.60.10.10">
    <property type="entry name" value="Endonuclease/exonuclease/phosphatase"/>
    <property type="match status" value="1"/>
</dbReference>
<accession>A0A6H5IY16</accession>
<feature type="non-terminal residue" evidence="1">
    <location>
        <position position="180"/>
    </location>
</feature>
<proteinExistence type="predicted"/>
<dbReference type="AlphaFoldDB" id="A0A6H5IY16"/>